<dbReference type="Proteomes" id="UP000356253">
    <property type="component" value="Unassembled WGS sequence"/>
</dbReference>
<organism evidence="1 2">
    <name type="scientific">Mesonia oceanica</name>
    <dbReference type="NCBI Taxonomy" id="2687242"/>
    <lineage>
        <taxon>Bacteria</taxon>
        <taxon>Pseudomonadati</taxon>
        <taxon>Bacteroidota</taxon>
        <taxon>Flavobacteriia</taxon>
        <taxon>Flavobacteriales</taxon>
        <taxon>Flavobacteriaceae</taxon>
        <taxon>Mesonia</taxon>
    </lineage>
</organism>
<evidence type="ECO:0000313" key="2">
    <source>
        <dbReference type="Proteomes" id="UP000356253"/>
    </source>
</evidence>
<comment type="caution">
    <text evidence="1">The sequence shown here is derived from an EMBL/GenBank/DDBJ whole genome shotgun (WGS) entry which is preliminary data.</text>
</comment>
<accession>A0AC61Y7B8</accession>
<keyword evidence="2" id="KW-1185">Reference proteome</keyword>
<dbReference type="EMBL" id="CABVMM010000004">
    <property type="protein sequence ID" value="VVV00073.1"/>
    <property type="molecule type" value="Genomic_DNA"/>
</dbReference>
<gene>
    <name evidence="1" type="ORF">FVB9532_01338</name>
</gene>
<sequence>MPIKQTTTLMRYFFLLATFFITILSSAQMLSNKQGKYTRADTLRGSLRPERSNYDVLKYDLFVKVNPAEKHISGVNKITFKALKRLPVMQLDLFENMQIDSITLRGKKLKYRREYNAVFIEFEKPINRKRERTLYFYYSGYPIIANNPPWDGGFIFTKDQNGKDWVSVAVQGTGASLWYPNKDHLSDEPEEAEIHITTPQGLVGVSNGRLIGKEKIDNDYIQWNWKVVNPINNYNIILDIGDYVHFSDQYKDLDLEYYVLSYNLEKAKKSFQEVIPMMDCFYEKIGPYPFPEDSYKLVETPFLGMEHQSAVAYGNGFNYGYMGRDLSATGVGLNWDYIIIHESGHEWFGNSITAKDIADMWIHESFTSYTEAIYIECRWGLEKSLTYLNGLRKTMVGNQTPIIGDYGVNAEGSGDMYFKGANMINTLRFMINDDEKWWNILNKFTSEFKHSQTDTEAVIAFFEKETGLELESFFNQYLRYTQLPHLEFKNENGNLFYRWKTDVENFNMPVELLANNKEIRIEPTNSWQKLDDKLNTDNLKINFRKFYITSNLQDVL</sequence>
<reference evidence="1" key="1">
    <citation type="submission" date="2019-09" db="EMBL/GenBank/DDBJ databases">
        <authorList>
            <person name="Rodrigo-Torres L."/>
            <person name="Arahal R. D."/>
            <person name="Lucena T."/>
        </authorList>
    </citation>
    <scope>NUCLEOTIDE SEQUENCE</scope>
    <source>
        <strain evidence="1">ISS653</strain>
    </source>
</reference>
<name>A0AC61Y7B8_9FLAO</name>
<proteinExistence type="predicted"/>
<protein>
    <submittedName>
        <fullName evidence="1">Uncharacterized protein</fullName>
    </submittedName>
</protein>
<evidence type="ECO:0000313" key="1">
    <source>
        <dbReference type="EMBL" id="VVV00073.1"/>
    </source>
</evidence>